<feature type="transmembrane region" description="Helical" evidence="1">
    <location>
        <begin position="54"/>
        <end position="80"/>
    </location>
</feature>
<reference evidence="2 3" key="1">
    <citation type="submission" date="2018-01" db="EMBL/GenBank/DDBJ databases">
        <title>Complete and assembled Genome of Pantoea gaviniae DSM22758T.</title>
        <authorList>
            <person name="Stevens M.J.A."/>
            <person name="Zurfluh K."/>
            <person name="Stephan R."/>
        </authorList>
    </citation>
    <scope>NUCLEOTIDE SEQUENCE [LARGE SCALE GENOMIC DNA]</scope>
    <source>
        <strain evidence="2 3">DSM 22758</strain>
    </source>
</reference>
<evidence type="ECO:0000313" key="3">
    <source>
        <dbReference type="Proteomes" id="UP000238365"/>
    </source>
</evidence>
<accession>A0A2L0IJF5</accession>
<proteinExistence type="predicted"/>
<dbReference type="Proteomes" id="UP000238365">
    <property type="component" value="Chromosome"/>
</dbReference>
<protein>
    <submittedName>
        <fullName evidence="2">Uncharacterized protein</fullName>
    </submittedName>
</protein>
<evidence type="ECO:0000256" key="1">
    <source>
        <dbReference type="SAM" id="Phobius"/>
    </source>
</evidence>
<feature type="transmembrane region" description="Helical" evidence="1">
    <location>
        <begin position="17"/>
        <end position="42"/>
    </location>
</feature>
<dbReference type="KEGG" id="pgz:C2E15_17535"/>
<sequence>MEVADITFEASATKLTVISLACIYFILFYFSLVMCGSVFLTFLEKKETVAKPRLDYIITLPALPFMLLIVSSWMIFYVAFNVNLQTLFNYVMTRTVALDTRNTFSCNDRYLTIKALPGARYLTVGENDYRIFAPSKQLYSTWSLKCVSTPPGYRYWPVMDADDVVNAQLRERVNIFNQALEAARRATNKEG</sequence>
<evidence type="ECO:0000313" key="2">
    <source>
        <dbReference type="EMBL" id="AUX94697.1"/>
    </source>
</evidence>
<organism evidence="2 3">
    <name type="scientific">Mixta gaviniae</name>
    <dbReference type="NCBI Taxonomy" id="665914"/>
    <lineage>
        <taxon>Bacteria</taxon>
        <taxon>Pseudomonadati</taxon>
        <taxon>Pseudomonadota</taxon>
        <taxon>Gammaproteobacteria</taxon>
        <taxon>Enterobacterales</taxon>
        <taxon>Erwiniaceae</taxon>
        <taxon>Mixta</taxon>
    </lineage>
</organism>
<keyword evidence="3" id="KW-1185">Reference proteome</keyword>
<dbReference type="EMBL" id="CP026377">
    <property type="protein sequence ID" value="AUX94697.1"/>
    <property type="molecule type" value="Genomic_DNA"/>
</dbReference>
<keyword evidence="1" id="KW-1133">Transmembrane helix</keyword>
<name>A0A2L0IJF5_9GAMM</name>
<dbReference type="AlphaFoldDB" id="A0A2L0IJF5"/>
<keyword evidence="1" id="KW-0472">Membrane</keyword>
<keyword evidence="1" id="KW-0812">Transmembrane</keyword>
<gene>
    <name evidence="2" type="ORF">C2E15_17535</name>
</gene>